<evidence type="ECO:0000256" key="5">
    <source>
        <dbReference type="ARBA" id="ARBA00022679"/>
    </source>
</evidence>
<comment type="pathway">
    <text evidence="2">Lipid metabolism; sphingolipid metabolism.</text>
</comment>
<sequence>MMAPVLPFTEWVFIGLCCLATCYAAVAALVRSGSRDAADALETGHRQAASHPSPVSVLKPLCGAEPRLFENLQTFCTQTHPAFQLLFGVSSASDPAVAVVKKLRDAYPHLDIGIVIDSTAHGSNLKVGNLINLAARARHDHLVLADSDIAVDPDYLTRVTAPLFDRNVGLVTCLYRARSIGDFWTRMGALFIDEWFVPSVHVAHAAGSRRFGFGATLALRRDTLAASGGLEALRDSLADDYWLAEHVRALGLATVLSDVVVTTDVVERDFASLWRRETRWLRTIRSVNPLGFAFLFITFTSPWLIASALLGVGIDASGGNIAHSNADTLVDLSTSLGLSARILLHWRTARNWRRFWRDLPLVPLRDALLSLQWLASAFGTHVSWRGARIPVRGSGIVTGRSLSDVPDTSDLSDS</sequence>
<dbReference type="STRING" id="60547.GCA_000751215_00367"/>
<keyword evidence="7 9" id="KW-1133">Transmembrane helix</keyword>
<evidence type="ECO:0000256" key="6">
    <source>
        <dbReference type="ARBA" id="ARBA00022692"/>
    </source>
</evidence>
<dbReference type="PANTHER" id="PTHR12726:SF0">
    <property type="entry name" value="CERAMIDE GLUCOSYLTRANSFERASE"/>
    <property type="match status" value="1"/>
</dbReference>
<dbReference type="SUPFAM" id="SSF53448">
    <property type="entry name" value="Nucleotide-diphospho-sugar transferases"/>
    <property type="match status" value="1"/>
</dbReference>
<evidence type="ECO:0000313" key="10">
    <source>
        <dbReference type="EMBL" id="KDR40996.1"/>
    </source>
</evidence>
<keyword evidence="11" id="KW-1185">Reference proteome</keyword>
<evidence type="ECO:0000256" key="3">
    <source>
        <dbReference type="ARBA" id="ARBA00004991"/>
    </source>
</evidence>
<evidence type="ECO:0000256" key="7">
    <source>
        <dbReference type="ARBA" id="ARBA00022989"/>
    </source>
</evidence>
<dbReference type="PANTHER" id="PTHR12726">
    <property type="entry name" value="CERAMIDE GLUCOSYLTRANSFERASE"/>
    <property type="match status" value="1"/>
</dbReference>
<evidence type="ECO:0000256" key="2">
    <source>
        <dbReference type="ARBA" id="ARBA00004760"/>
    </source>
</evidence>
<evidence type="ECO:0000256" key="1">
    <source>
        <dbReference type="ARBA" id="ARBA00004141"/>
    </source>
</evidence>
<comment type="pathway">
    <text evidence="3">Sphingolipid metabolism.</text>
</comment>
<comment type="subcellular location">
    <subcellularLocation>
        <location evidence="1">Membrane</location>
        <topology evidence="1">Multi-pass membrane protein</topology>
    </subcellularLocation>
</comment>
<dbReference type="InterPro" id="IPR017835">
    <property type="entry name" value="Hopen-assoc_HpnI"/>
</dbReference>
<dbReference type="EMBL" id="JFHC01000033">
    <property type="protein sequence ID" value="KDR40996.1"/>
    <property type="molecule type" value="Genomic_DNA"/>
</dbReference>
<keyword evidence="4" id="KW-0328">Glycosyltransferase</keyword>
<protein>
    <submittedName>
        <fullName evidence="10">Glycosyl transferase</fullName>
    </submittedName>
</protein>
<dbReference type="CDD" id="cd02520">
    <property type="entry name" value="Glucosylceramide_synthase"/>
    <property type="match status" value="1"/>
</dbReference>
<organism evidence="10 11">
    <name type="scientific">Caballeronia glathei</name>
    <dbReference type="NCBI Taxonomy" id="60547"/>
    <lineage>
        <taxon>Bacteria</taxon>
        <taxon>Pseudomonadati</taxon>
        <taxon>Pseudomonadota</taxon>
        <taxon>Betaproteobacteria</taxon>
        <taxon>Burkholderiales</taxon>
        <taxon>Burkholderiaceae</taxon>
        <taxon>Caballeronia</taxon>
    </lineage>
</organism>
<keyword evidence="5 10" id="KW-0808">Transferase</keyword>
<dbReference type="GO" id="GO:0006679">
    <property type="term" value="P:glucosylceramide biosynthetic process"/>
    <property type="evidence" value="ECO:0007669"/>
    <property type="project" value="TreeGrafter"/>
</dbReference>
<evidence type="ECO:0000256" key="4">
    <source>
        <dbReference type="ARBA" id="ARBA00022676"/>
    </source>
</evidence>
<dbReference type="Gene3D" id="3.90.550.10">
    <property type="entry name" value="Spore Coat Polysaccharide Biosynthesis Protein SpsA, Chain A"/>
    <property type="match status" value="1"/>
</dbReference>
<dbReference type="InterPro" id="IPR025993">
    <property type="entry name" value="Ceramide_glucosylTrfase"/>
</dbReference>
<dbReference type="Pfam" id="PF13506">
    <property type="entry name" value="Glyco_transf_21"/>
    <property type="match status" value="1"/>
</dbReference>
<dbReference type="Proteomes" id="UP000027466">
    <property type="component" value="Unassembled WGS sequence"/>
</dbReference>
<feature type="transmembrane region" description="Helical" evidence="9">
    <location>
        <begin position="12"/>
        <end position="30"/>
    </location>
</feature>
<dbReference type="InterPro" id="IPR029044">
    <property type="entry name" value="Nucleotide-diphossugar_trans"/>
</dbReference>
<dbReference type="AlphaFoldDB" id="A0A069PUJ0"/>
<reference evidence="10 11" key="1">
    <citation type="submission" date="2014-03" db="EMBL/GenBank/DDBJ databases">
        <title>Draft Genome Sequences of Four Burkholderia Strains.</title>
        <authorList>
            <person name="Liu X.Y."/>
            <person name="Li C.X."/>
            <person name="Xu J.H."/>
        </authorList>
    </citation>
    <scope>NUCLEOTIDE SEQUENCE [LARGE SCALE GENOMIC DNA]</scope>
    <source>
        <strain evidence="10 11">DSM 50014</strain>
    </source>
</reference>
<feature type="transmembrane region" description="Helical" evidence="9">
    <location>
        <begin position="290"/>
        <end position="314"/>
    </location>
</feature>
<gene>
    <name evidence="10" type="ORF">BG61_21890</name>
</gene>
<name>A0A069PUJ0_9BURK</name>
<evidence type="ECO:0000256" key="8">
    <source>
        <dbReference type="ARBA" id="ARBA00023136"/>
    </source>
</evidence>
<evidence type="ECO:0000256" key="9">
    <source>
        <dbReference type="SAM" id="Phobius"/>
    </source>
</evidence>
<proteinExistence type="predicted"/>
<dbReference type="GO" id="GO:0016020">
    <property type="term" value="C:membrane"/>
    <property type="evidence" value="ECO:0007669"/>
    <property type="project" value="UniProtKB-SubCell"/>
</dbReference>
<dbReference type="GO" id="GO:0008120">
    <property type="term" value="F:ceramide glucosyltransferase activity"/>
    <property type="evidence" value="ECO:0007669"/>
    <property type="project" value="TreeGrafter"/>
</dbReference>
<evidence type="ECO:0000313" key="11">
    <source>
        <dbReference type="Proteomes" id="UP000027466"/>
    </source>
</evidence>
<keyword evidence="6 9" id="KW-0812">Transmembrane</keyword>
<accession>A0A069PUJ0</accession>
<keyword evidence="8 9" id="KW-0472">Membrane</keyword>
<dbReference type="NCBIfam" id="TIGR03472">
    <property type="entry name" value="HpnI"/>
    <property type="match status" value="1"/>
</dbReference>
<comment type="caution">
    <text evidence="10">The sequence shown here is derived from an EMBL/GenBank/DDBJ whole genome shotgun (WGS) entry which is preliminary data.</text>
</comment>